<dbReference type="EMBL" id="AP021888">
    <property type="protein sequence ID" value="BBP42817.1"/>
    <property type="molecule type" value="Genomic_DNA"/>
</dbReference>
<name>A0A6F8PL92_9GAMM</name>
<dbReference type="Proteomes" id="UP000501466">
    <property type="component" value="Chromosome"/>
</dbReference>
<keyword evidence="3" id="KW-1185">Reference proteome</keyword>
<proteinExistence type="predicted"/>
<feature type="transmembrane region" description="Helical" evidence="1">
    <location>
        <begin position="62"/>
        <end position="80"/>
    </location>
</feature>
<sequence length="82" mass="9100">MSTITFDTYKFIKKLKDAGVSEAQAEAEADALSAALQESMQNQLATKSDIYRMEKELLLMKWMLGTVLAGILALILKAFLNN</sequence>
<protein>
    <recommendedName>
        <fullName evidence="4">DUF1640 domain-containing protein</fullName>
    </recommendedName>
</protein>
<evidence type="ECO:0008006" key="4">
    <source>
        <dbReference type="Google" id="ProtNLM"/>
    </source>
</evidence>
<keyword evidence="1" id="KW-0472">Membrane</keyword>
<keyword evidence="1" id="KW-0812">Transmembrane</keyword>
<dbReference type="AlphaFoldDB" id="A0A6F8PL92"/>
<dbReference type="KEGG" id="tzo:THMIRHAT_05630"/>
<organism evidence="2 3">
    <name type="scientific">Thiosulfativibrio zosterae</name>
    <dbReference type="NCBI Taxonomy" id="2675053"/>
    <lineage>
        <taxon>Bacteria</taxon>
        <taxon>Pseudomonadati</taxon>
        <taxon>Pseudomonadota</taxon>
        <taxon>Gammaproteobacteria</taxon>
        <taxon>Thiotrichales</taxon>
        <taxon>Piscirickettsiaceae</taxon>
        <taxon>Thiosulfativibrio</taxon>
    </lineage>
</organism>
<evidence type="ECO:0000256" key="1">
    <source>
        <dbReference type="SAM" id="Phobius"/>
    </source>
</evidence>
<dbReference type="RefSeq" id="WP_173290574.1">
    <property type="nucleotide sequence ID" value="NZ_AP021888.1"/>
</dbReference>
<gene>
    <name evidence="2" type="ORF">THMIRHAT_05630</name>
</gene>
<dbReference type="Gene3D" id="1.20.5.340">
    <property type="match status" value="1"/>
</dbReference>
<accession>A0A6F8PL92</accession>
<evidence type="ECO:0000313" key="2">
    <source>
        <dbReference type="EMBL" id="BBP42817.1"/>
    </source>
</evidence>
<reference evidence="3" key="1">
    <citation type="submission" date="2019-11" db="EMBL/GenBank/DDBJ databases">
        <title>Isolation and characterization of two novel species in the genus Thiomicrorhabdus.</title>
        <authorList>
            <person name="Mochizuki J."/>
            <person name="Kojima H."/>
            <person name="Fukui M."/>
        </authorList>
    </citation>
    <scope>NUCLEOTIDE SEQUENCE [LARGE SCALE GENOMIC DNA]</scope>
    <source>
        <strain evidence="3">AkT22</strain>
    </source>
</reference>
<keyword evidence="1" id="KW-1133">Transmembrane helix</keyword>
<evidence type="ECO:0000313" key="3">
    <source>
        <dbReference type="Proteomes" id="UP000501466"/>
    </source>
</evidence>